<protein>
    <recommendedName>
        <fullName evidence="4">Lipoprotein</fullName>
    </recommendedName>
</protein>
<dbReference type="Proteomes" id="UP000595362">
    <property type="component" value="Chromosome"/>
</dbReference>
<dbReference type="AlphaFoldDB" id="A0A7T5UIK9"/>
<name>A0A7T5UIK9_9BACT</name>
<feature type="region of interest" description="Disordered" evidence="1">
    <location>
        <begin position="78"/>
        <end position="99"/>
    </location>
</feature>
<dbReference type="EMBL" id="CP066681">
    <property type="protein sequence ID" value="QQG36798.1"/>
    <property type="molecule type" value="Genomic_DNA"/>
</dbReference>
<gene>
    <name evidence="2" type="ORF">HYS17_03240</name>
</gene>
<feature type="compositionally biased region" description="Polar residues" evidence="1">
    <location>
        <begin position="85"/>
        <end position="99"/>
    </location>
</feature>
<evidence type="ECO:0000256" key="1">
    <source>
        <dbReference type="SAM" id="MobiDB-lite"/>
    </source>
</evidence>
<organism evidence="2 3">
    <name type="scientific">Micavibrio aeruginosavorus</name>
    <dbReference type="NCBI Taxonomy" id="349221"/>
    <lineage>
        <taxon>Bacteria</taxon>
        <taxon>Pseudomonadati</taxon>
        <taxon>Bdellovibrionota</taxon>
        <taxon>Bdellovibrionia</taxon>
        <taxon>Bdellovibrionales</taxon>
        <taxon>Pseudobdellovibrionaceae</taxon>
        <taxon>Micavibrio</taxon>
    </lineage>
</organism>
<reference evidence="2 3" key="1">
    <citation type="submission" date="2020-07" db="EMBL/GenBank/DDBJ databases">
        <title>Huge and variable diversity of episymbiotic CPR bacteria and DPANN archaea in groundwater ecosystems.</title>
        <authorList>
            <person name="He C.Y."/>
            <person name="Keren R."/>
            <person name="Whittaker M."/>
            <person name="Farag I.F."/>
            <person name="Doudna J."/>
            <person name="Cate J.H.D."/>
            <person name="Banfield J.F."/>
        </authorList>
    </citation>
    <scope>NUCLEOTIDE SEQUENCE [LARGE SCALE GENOMIC DNA]</scope>
    <source>
        <strain evidence="2">NC_groundwater_70_Ag_B-0.1um_54_66</strain>
    </source>
</reference>
<accession>A0A7T5UIK9</accession>
<evidence type="ECO:0000313" key="3">
    <source>
        <dbReference type="Proteomes" id="UP000595362"/>
    </source>
</evidence>
<dbReference type="PROSITE" id="PS51257">
    <property type="entry name" value="PROKAR_LIPOPROTEIN"/>
    <property type="match status" value="1"/>
</dbReference>
<sequence>MKKIALILCIGFLSGCATPTPIPQDIKDKVAQLPTDDLPRNSSLEQTRCPKSRYHSFDKRMACKNEVRRELAARKIMREQKDTLEQNNTKEQSNEAIKN</sequence>
<evidence type="ECO:0000313" key="2">
    <source>
        <dbReference type="EMBL" id="QQG36798.1"/>
    </source>
</evidence>
<evidence type="ECO:0008006" key="4">
    <source>
        <dbReference type="Google" id="ProtNLM"/>
    </source>
</evidence>
<proteinExistence type="predicted"/>